<dbReference type="Gene3D" id="2.115.10.20">
    <property type="entry name" value="Glycosyl hydrolase domain, family 43"/>
    <property type="match status" value="1"/>
</dbReference>
<dbReference type="SUPFAM" id="SSF75005">
    <property type="entry name" value="Arabinanase/levansucrase/invertase"/>
    <property type="match status" value="1"/>
</dbReference>
<dbReference type="EMBL" id="VSDQ01000241">
    <property type="protein sequence ID" value="TYA89232.1"/>
    <property type="molecule type" value="Genomic_DNA"/>
</dbReference>
<accession>A0A5D0J5N5</accession>
<dbReference type="InterPro" id="IPR023296">
    <property type="entry name" value="Glyco_hydro_beta-prop_sf"/>
</dbReference>
<keyword evidence="2" id="KW-1185">Reference proteome</keyword>
<sequence>MSNVQIFLRPDGRYMLIPRSCAVLISENGILGPYKVVSDTVYKGIEGLPQEKMEDPTLWYSGGMYHLVVNHWRGGDVSYHLTSTDGITNWQKRGIAFSKDHGIFKYTDGTKNYWKCIQRMTVYVEDGHPTHFHFSVIDSGKGGDLGNDNSGSKILIVPFDGKAFDAYMASTN</sequence>
<dbReference type="AlphaFoldDB" id="A0A5D0J5N5"/>
<gene>
    <name evidence="1" type="ORF">FUA24_03615</name>
</gene>
<evidence type="ECO:0000313" key="2">
    <source>
        <dbReference type="Proteomes" id="UP000323930"/>
    </source>
</evidence>
<dbReference type="Proteomes" id="UP000323930">
    <property type="component" value="Unassembled WGS sequence"/>
</dbReference>
<proteinExistence type="predicted"/>
<name>A0A5D0J5N5_9FLAO</name>
<organism evidence="1 2">
    <name type="scientific">Seonamhaeicola marinus</name>
    <dbReference type="NCBI Taxonomy" id="1912246"/>
    <lineage>
        <taxon>Bacteria</taxon>
        <taxon>Pseudomonadati</taxon>
        <taxon>Bacteroidota</taxon>
        <taxon>Flavobacteriia</taxon>
        <taxon>Flavobacteriales</taxon>
        <taxon>Flavobacteriaceae</taxon>
    </lineage>
</organism>
<dbReference type="OrthoDB" id="9794572at2"/>
<evidence type="ECO:0000313" key="1">
    <source>
        <dbReference type="EMBL" id="TYA89232.1"/>
    </source>
</evidence>
<protein>
    <submittedName>
        <fullName evidence="1">Uncharacterized protein</fullName>
    </submittedName>
</protein>
<comment type="caution">
    <text evidence="1">The sequence shown here is derived from an EMBL/GenBank/DDBJ whole genome shotgun (WGS) entry which is preliminary data.</text>
</comment>
<reference evidence="1 2" key="1">
    <citation type="submission" date="2019-08" db="EMBL/GenBank/DDBJ databases">
        <title>Seonamhaeicola sediminis sp. nov., isolated from marine sediment.</title>
        <authorList>
            <person name="Cao W.R."/>
        </authorList>
    </citation>
    <scope>NUCLEOTIDE SEQUENCE [LARGE SCALE GENOMIC DNA]</scope>
    <source>
        <strain evidence="1 2">B011</strain>
    </source>
</reference>